<evidence type="ECO:0000256" key="7">
    <source>
        <dbReference type="ARBA" id="ARBA00022723"/>
    </source>
</evidence>
<dbReference type="EMBL" id="OZ034837">
    <property type="protein sequence ID" value="CAL1678470.1"/>
    <property type="molecule type" value="Genomic_DNA"/>
</dbReference>
<comment type="subcellular location">
    <subcellularLocation>
        <location evidence="2">Nucleus</location>
    </subcellularLocation>
</comment>
<evidence type="ECO:0000256" key="1">
    <source>
        <dbReference type="ARBA" id="ARBA00001946"/>
    </source>
</evidence>
<feature type="domain" description="PARP-type" evidence="22">
    <location>
        <begin position="17"/>
        <end position="109"/>
    </location>
</feature>
<dbReference type="CDD" id="cd07902">
    <property type="entry name" value="Adenylation_DNA_ligase_III"/>
    <property type="match status" value="1"/>
</dbReference>
<keyword evidence="14 19" id="KW-0233">DNA recombination</keyword>
<evidence type="ECO:0000256" key="19">
    <source>
        <dbReference type="RuleBase" id="RU000617"/>
    </source>
</evidence>
<dbReference type="GO" id="GO:0006273">
    <property type="term" value="P:lagging strand elongation"/>
    <property type="evidence" value="ECO:0007669"/>
    <property type="project" value="TreeGrafter"/>
</dbReference>
<dbReference type="Gene3D" id="3.30.1490.70">
    <property type="match status" value="1"/>
</dbReference>
<dbReference type="InterPro" id="IPR036420">
    <property type="entry name" value="BRCT_dom_sf"/>
</dbReference>
<evidence type="ECO:0000256" key="18">
    <source>
        <dbReference type="ARBA" id="ARBA00034003"/>
    </source>
</evidence>
<name>A0AAV2NF92_9HYME</name>
<accession>A0AAV2NF92</accession>
<dbReference type="NCBIfam" id="TIGR00574">
    <property type="entry name" value="dnl1"/>
    <property type="match status" value="1"/>
</dbReference>
<evidence type="ECO:0000256" key="20">
    <source>
        <dbReference type="RuleBase" id="RU004196"/>
    </source>
</evidence>
<keyword evidence="5" id="KW-0132">Cell division</keyword>
<dbReference type="InterPro" id="IPR012308">
    <property type="entry name" value="DNA_ligase_ATP-dep_N"/>
</dbReference>
<dbReference type="PROSITE" id="PS00347">
    <property type="entry name" value="ZF_PARP_1"/>
    <property type="match status" value="1"/>
</dbReference>
<dbReference type="GO" id="GO:0008270">
    <property type="term" value="F:zinc ion binding"/>
    <property type="evidence" value="ECO:0007669"/>
    <property type="project" value="UniProtKB-KW"/>
</dbReference>
<feature type="compositionally biased region" description="Acidic residues" evidence="21">
    <location>
        <begin position="1"/>
        <end position="11"/>
    </location>
</feature>
<dbReference type="PANTHER" id="PTHR45674:SF9">
    <property type="entry name" value="DNA LIGASE 3"/>
    <property type="match status" value="1"/>
</dbReference>
<dbReference type="SMART" id="SM00292">
    <property type="entry name" value="BRCT"/>
    <property type="match status" value="1"/>
</dbReference>
<evidence type="ECO:0000256" key="17">
    <source>
        <dbReference type="ARBA" id="ARBA00023306"/>
    </source>
</evidence>
<dbReference type="InterPro" id="IPR012340">
    <property type="entry name" value="NA-bd_OB-fold"/>
</dbReference>
<keyword evidence="9 19" id="KW-0227">DNA damage</keyword>
<comment type="cofactor">
    <cofactor evidence="1">
        <name>Mg(2+)</name>
        <dbReference type="ChEBI" id="CHEBI:18420"/>
    </cofactor>
</comment>
<gene>
    <name evidence="25" type="ORF">LPLAT_LOCUS4314</name>
</gene>
<dbReference type="Proteomes" id="UP001497644">
    <property type="component" value="Chromosome 14"/>
</dbReference>
<keyword evidence="16" id="KW-0539">Nucleus</keyword>
<dbReference type="GO" id="GO:0051301">
    <property type="term" value="P:cell division"/>
    <property type="evidence" value="ECO:0007669"/>
    <property type="project" value="UniProtKB-KW"/>
</dbReference>
<dbReference type="EC" id="6.5.1.1" evidence="19"/>
<feature type="compositionally biased region" description="Basic and acidic residues" evidence="21">
    <location>
        <begin position="144"/>
        <end position="161"/>
    </location>
</feature>
<feature type="compositionally biased region" description="Basic and acidic residues" evidence="21">
    <location>
        <begin position="831"/>
        <end position="865"/>
    </location>
</feature>
<keyword evidence="10" id="KW-0863">Zinc-finger</keyword>
<evidence type="ECO:0000256" key="14">
    <source>
        <dbReference type="ARBA" id="ARBA00023172"/>
    </source>
</evidence>
<dbReference type="PROSITE" id="PS50172">
    <property type="entry name" value="BRCT"/>
    <property type="match status" value="1"/>
</dbReference>
<keyword evidence="6" id="KW-0235">DNA replication</keyword>
<evidence type="ECO:0000259" key="24">
    <source>
        <dbReference type="PROSITE" id="PS50172"/>
    </source>
</evidence>
<dbReference type="SUPFAM" id="SSF52113">
    <property type="entry name" value="BRCT domain"/>
    <property type="match status" value="1"/>
</dbReference>
<evidence type="ECO:0000256" key="16">
    <source>
        <dbReference type="ARBA" id="ARBA00023242"/>
    </source>
</evidence>
<dbReference type="Gene3D" id="2.40.50.140">
    <property type="entry name" value="Nucleic acid-binding proteins"/>
    <property type="match status" value="1"/>
</dbReference>
<dbReference type="Gene3D" id="3.40.50.10190">
    <property type="entry name" value="BRCT domain"/>
    <property type="match status" value="1"/>
</dbReference>
<dbReference type="SMART" id="SM01336">
    <property type="entry name" value="zf-PARP"/>
    <property type="match status" value="1"/>
</dbReference>
<dbReference type="SUPFAM" id="SSF50249">
    <property type="entry name" value="Nucleic acid-binding proteins"/>
    <property type="match status" value="1"/>
</dbReference>
<evidence type="ECO:0000256" key="10">
    <source>
        <dbReference type="ARBA" id="ARBA00022771"/>
    </source>
</evidence>
<keyword evidence="11" id="KW-0862">Zinc</keyword>
<evidence type="ECO:0000256" key="2">
    <source>
        <dbReference type="ARBA" id="ARBA00004123"/>
    </source>
</evidence>
<dbReference type="GO" id="GO:0003910">
    <property type="term" value="F:DNA ligase (ATP) activity"/>
    <property type="evidence" value="ECO:0007669"/>
    <property type="project" value="UniProtKB-EC"/>
</dbReference>
<evidence type="ECO:0000256" key="15">
    <source>
        <dbReference type="ARBA" id="ARBA00023204"/>
    </source>
</evidence>
<dbReference type="GO" id="GO:0006310">
    <property type="term" value="P:DNA recombination"/>
    <property type="evidence" value="ECO:0007669"/>
    <property type="project" value="UniProtKB-KW"/>
</dbReference>
<dbReference type="SUPFAM" id="SSF117018">
    <property type="entry name" value="ATP-dependent DNA ligase DNA-binding domain"/>
    <property type="match status" value="1"/>
</dbReference>
<dbReference type="SUPFAM" id="SSF56091">
    <property type="entry name" value="DNA ligase/mRNA capping enzyme, catalytic domain"/>
    <property type="match status" value="1"/>
</dbReference>
<keyword evidence="26" id="KW-1185">Reference proteome</keyword>
<dbReference type="Pfam" id="PF00645">
    <property type="entry name" value="zf-PARP"/>
    <property type="match status" value="1"/>
</dbReference>
<feature type="compositionally biased region" description="Basic and acidic residues" evidence="21">
    <location>
        <begin position="12"/>
        <end position="23"/>
    </location>
</feature>
<dbReference type="CDD" id="cd07967">
    <property type="entry name" value="OBF_DNA_ligase_III"/>
    <property type="match status" value="1"/>
</dbReference>
<dbReference type="FunFam" id="3.30.470.30:FF:000003">
    <property type="entry name" value="DNA ligase"/>
    <property type="match status" value="1"/>
</dbReference>
<dbReference type="GO" id="GO:0003677">
    <property type="term" value="F:DNA binding"/>
    <property type="evidence" value="ECO:0007669"/>
    <property type="project" value="InterPro"/>
</dbReference>
<keyword evidence="12 19" id="KW-0067">ATP-binding</keyword>
<feature type="compositionally biased region" description="Basic and acidic residues" evidence="21">
    <location>
        <begin position="801"/>
        <end position="814"/>
    </location>
</feature>
<dbReference type="GO" id="GO:0006302">
    <property type="term" value="P:double-strand break repair"/>
    <property type="evidence" value="ECO:0007669"/>
    <property type="project" value="TreeGrafter"/>
</dbReference>
<dbReference type="InterPro" id="IPR012309">
    <property type="entry name" value="DNA_ligase_ATP-dep_C"/>
</dbReference>
<reference evidence="25" key="1">
    <citation type="submission" date="2024-04" db="EMBL/GenBank/DDBJ databases">
        <authorList>
            <consortium name="Molecular Ecology Group"/>
        </authorList>
    </citation>
    <scope>NUCLEOTIDE SEQUENCE</scope>
</reference>
<feature type="region of interest" description="Disordered" evidence="21">
    <location>
        <begin position="755"/>
        <end position="897"/>
    </location>
</feature>
<evidence type="ECO:0000256" key="4">
    <source>
        <dbReference type="ARBA" id="ARBA00022598"/>
    </source>
</evidence>
<sequence>MSSDVEEEEQQGEEKPFAVERAKTGRAKCKRCKCTIEKGEMRIGKYVTSFFADGKLMPAWHHVACLFEAFAKQRATTKRIDDPAEDVKGWEQLSDDDRKIILDKLEEFEKSCPTKISKKTASPRKAAPSSSNTSGKTTKKRKKEAATDDKERDNEEKEKISSKDDSFREFRRVCSNIANVDAYTDKTAIIKRMFTRGVQGDGFKGDIVLWCKLLLPGAVKRIYNLQSKQLIKLFARLLVQDEDAMLEHLEQGDVAETISVFFENSTAVLPCNVSVLTIHDVDLFLERLSRLTKEEEQIQHFRSILDRCTSNDLKMIVRLIKHDLRINAGPKHILEGIHMDMYRAFQMSRDLEAVIRRFLPDSEEKQCASGSPSKRNKIAISLMTPVLPMLAEACTSVEMAMRKCPSGMLSEVKYDGERVQVHKSGNDFRYFSRSLKPVLPHKVNLFKDYIARAFPDGDDLILDSEILMVDNETGQPLPFGTLGKHKKAEFKNANVCLFVFDCLYYNGEILMNKSMLERRRILKDRMTEIPNRIMLSEVYEVHDPRDLAERIIHVLKLGLEGLVLKNIDSKYEPGKRHWLKVKKDYLCEGAMADSADLVVVGAWYGTGNKGGILSVFLMGCYDEERDKWLTVTKVHTGHDDATLAALQDELDMVKIGKDVEKLPSWLHAKKPMVPDFVARDPKKQPVWEITGAEFTNQGVHTADGISIRFPRVTRIRHDKDWSTATSLKELRGLFKKKPDSVDFSHLLETLTDVEEEISRKRSPDPAASPKRLEKKKARKVTSLLDEPSTSFKVDEEPPEESLEKRKRDNIRDEGSDSVADVQPRRKKLKVSKMEAKVERDVGSGEETDKGGIKYLTETERNRDVDCYLTGGTETEGSSESSSDLHSDNEDNRSDNVLQDVRASLAPGFDRSRRKDAQRMLKKLGATIVMSQNEPDSTTTHVIHTRAEIPSSALLMDFTDFPKTAKHVNVSWLEESVTRSAKQNEICHAVALAGDYCDCPCTH</sequence>
<evidence type="ECO:0000313" key="25">
    <source>
        <dbReference type="EMBL" id="CAL1678470.1"/>
    </source>
</evidence>
<dbReference type="PROSITE" id="PS00333">
    <property type="entry name" value="DNA_LIGASE_A2"/>
    <property type="match status" value="1"/>
</dbReference>
<dbReference type="CDD" id="cd00027">
    <property type="entry name" value="BRCT"/>
    <property type="match status" value="1"/>
</dbReference>
<dbReference type="PROSITE" id="PS50160">
    <property type="entry name" value="DNA_LIGASE_A3"/>
    <property type="match status" value="1"/>
</dbReference>
<evidence type="ECO:0000256" key="21">
    <source>
        <dbReference type="SAM" id="MobiDB-lite"/>
    </source>
</evidence>
<dbReference type="InterPro" id="IPR000977">
    <property type="entry name" value="DNA_ligase_ATP-dep"/>
</dbReference>
<dbReference type="InterPro" id="IPR036957">
    <property type="entry name" value="Znf_PARP_sf"/>
</dbReference>
<evidence type="ECO:0000256" key="3">
    <source>
        <dbReference type="ARBA" id="ARBA00007572"/>
    </source>
</evidence>
<comment type="catalytic activity">
    <reaction evidence="18 19">
        <text>ATP + (deoxyribonucleotide)n-3'-hydroxyl + 5'-phospho-(deoxyribonucleotide)m = (deoxyribonucleotide)n+m + AMP + diphosphate.</text>
        <dbReference type="EC" id="6.5.1.1"/>
    </reaction>
</comment>
<dbReference type="Pfam" id="PF04675">
    <property type="entry name" value="DNA_ligase_A_N"/>
    <property type="match status" value="1"/>
</dbReference>
<protein>
    <recommendedName>
        <fullName evidence="19">DNA ligase</fullName>
        <ecNumber evidence="19">6.5.1.1</ecNumber>
    </recommendedName>
</protein>
<dbReference type="GO" id="GO:0005524">
    <property type="term" value="F:ATP binding"/>
    <property type="evidence" value="ECO:0007669"/>
    <property type="project" value="UniProtKB-KW"/>
</dbReference>
<dbReference type="Pfam" id="PF00533">
    <property type="entry name" value="BRCT"/>
    <property type="match status" value="1"/>
</dbReference>
<dbReference type="InterPro" id="IPR036599">
    <property type="entry name" value="DNA_ligase_N_sf"/>
</dbReference>
<dbReference type="Gene3D" id="3.30.470.30">
    <property type="entry name" value="DNA ligase/mRNA capping enzyme"/>
    <property type="match status" value="1"/>
</dbReference>
<evidence type="ECO:0000256" key="5">
    <source>
        <dbReference type="ARBA" id="ARBA00022618"/>
    </source>
</evidence>
<dbReference type="InterPro" id="IPR012310">
    <property type="entry name" value="DNA_ligase_ATP-dep_cent"/>
</dbReference>
<keyword evidence="7" id="KW-0479">Metal-binding</keyword>
<evidence type="ECO:0000256" key="8">
    <source>
        <dbReference type="ARBA" id="ARBA00022741"/>
    </source>
</evidence>
<evidence type="ECO:0000256" key="6">
    <source>
        <dbReference type="ARBA" id="ARBA00022705"/>
    </source>
</evidence>
<evidence type="ECO:0000256" key="9">
    <source>
        <dbReference type="ARBA" id="ARBA00022763"/>
    </source>
</evidence>
<dbReference type="SUPFAM" id="SSF57716">
    <property type="entry name" value="Glucocorticoid receptor-like (DNA-binding domain)"/>
    <property type="match status" value="1"/>
</dbReference>
<dbReference type="Pfam" id="PF04679">
    <property type="entry name" value="DNA_ligase_A_C"/>
    <property type="match status" value="1"/>
</dbReference>
<dbReference type="InterPro" id="IPR050191">
    <property type="entry name" value="ATP-dep_DNA_ligase"/>
</dbReference>
<keyword evidence="17" id="KW-0131">Cell cycle</keyword>
<dbReference type="PANTHER" id="PTHR45674">
    <property type="entry name" value="DNA LIGASE 1/3 FAMILY MEMBER"/>
    <property type="match status" value="1"/>
</dbReference>
<keyword evidence="13" id="KW-0460">Magnesium</keyword>
<comment type="similarity">
    <text evidence="3 20">Belongs to the ATP-dependent DNA ligase family.</text>
</comment>
<keyword evidence="15 19" id="KW-0234">DNA repair</keyword>
<dbReference type="InterPro" id="IPR001357">
    <property type="entry name" value="BRCT_dom"/>
</dbReference>
<feature type="region of interest" description="Disordered" evidence="21">
    <location>
        <begin position="115"/>
        <end position="161"/>
    </location>
</feature>
<dbReference type="Gene3D" id="1.10.3260.10">
    <property type="entry name" value="DNA ligase, ATP-dependent, N-terminal domain"/>
    <property type="match status" value="1"/>
</dbReference>
<proteinExistence type="inferred from homology"/>
<dbReference type="GO" id="GO:0070421">
    <property type="term" value="C:DNA ligase III-XRCC1 complex"/>
    <property type="evidence" value="ECO:0007669"/>
    <property type="project" value="TreeGrafter"/>
</dbReference>
<dbReference type="GO" id="GO:0071897">
    <property type="term" value="P:DNA biosynthetic process"/>
    <property type="evidence" value="ECO:0007669"/>
    <property type="project" value="InterPro"/>
</dbReference>
<dbReference type="Gene3D" id="3.30.1740.10">
    <property type="entry name" value="Zinc finger, PARP-type"/>
    <property type="match status" value="1"/>
</dbReference>
<keyword evidence="8 19" id="KW-0547">Nucleotide-binding</keyword>
<organism evidence="25 26">
    <name type="scientific">Lasius platythorax</name>
    <dbReference type="NCBI Taxonomy" id="488582"/>
    <lineage>
        <taxon>Eukaryota</taxon>
        <taxon>Metazoa</taxon>
        <taxon>Ecdysozoa</taxon>
        <taxon>Arthropoda</taxon>
        <taxon>Hexapoda</taxon>
        <taxon>Insecta</taxon>
        <taxon>Pterygota</taxon>
        <taxon>Neoptera</taxon>
        <taxon>Endopterygota</taxon>
        <taxon>Hymenoptera</taxon>
        <taxon>Apocrita</taxon>
        <taxon>Aculeata</taxon>
        <taxon>Formicoidea</taxon>
        <taxon>Formicidae</taxon>
        <taxon>Formicinae</taxon>
        <taxon>Lasius</taxon>
        <taxon>Lasius</taxon>
    </lineage>
</organism>
<dbReference type="InterPro" id="IPR016059">
    <property type="entry name" value="DNA_ligase_ATP-dep_CS"/>
</dbReference>
<feature type="domain" description="ATP-dependent DNA ligase family profile" evidence="23">
    <location>
        <begin position="488"/>
        <end position="622"/>
    </location>
</feature>
<dbReference type="PROSITE" id="PS00697">
    <property type="entry name" value="DNA_LIGASE_A1"/>
    <property type="match status" value="1"/>
</dbReference>
<evidence type="ECO:0000256" key="11">
    <source>
        <dbReference type="ARBA" id="ARBA00022833"/>
    </source>
</evidence>
<evidence type="ECO:0000259" key="22">
    <source>
        <dbReference type="PROSITE" id="PS50064"/>
    </source>
</evidence>
<dbReference type="InterPro" id="IPR001510">
    <property type="entry name" value="Znf_PARP"/>
</dbReference>
<dbReference type="Pfam" id="PF01068">
    <property type="entry name" value="DNA_ligase_A_M"/>
    <property type="match status" value="1"/>
</dbReference>
<dbReference type="FunFam" id="1.10.3260.10:FF:000002">
    <property type="entry name" value="DNA ligase"/>
    <property type="match status" value="1"/>
</dbReference>
<feature type="compositionally biased region" description="Low complexity" evidence="21">
    <location>
        <begin position="869"/>
        <end position="881"/>
    </location>
</feature>
<evidence type="ECO:0000256" key="12">
    <source>
        <dbReference type="ARBA" id="ARBA00022840"/>
    </source>
</evidence>
<feature type="domain" description="BRCT" evidence="24">
    <location>
        <begin position="892"/>
        <end position="976"/>
    </location>
</feature>
<evidence type="ECO:0000256" key="13">
    <source>
        <dbReference type="ARBA" id="ARBA00022842"/>
    </source>
</evidence>
<feature type="region of interest" description="Disordered" evidence="21">
    <location>
        <begin position="1"/>
        <end position="25"/>
    </location>
</feature>
<keyword evidence="4 19" id="KW-0436">Ligase</keyword>
<dbReference type="AlphaFoldDB" id="A0AAV2NF92"/>
<dbReference type="FunFam" id="2.40.50.140:FF:000085">
    <property type="entry name" value="DNA ligase"/>
    <property type="match status" value="1"/>
</dbReference>
<feature type="compositionally biased region" description="Basic and acidic residues" evidence="21">
    <location>
        <begin position="882"/>
        <end position="893"/>
    </location>
</feature>
<evidence type="ECO:0000313" key="26">
    <source>
        <dbReference type="Proteomes" id="UP001497644"/>
    </source>
</evidence>
<evidence type="ECO:0000259" key="23">
    <source>
        <dbReference type="PROSITE" id="PS50160"/>
    </source>
</evidence>
<dbReference type="PROSITE" id="PS50064">
    <property type="entry name" value="ZF_PARP_2"/>
    <property type="match status" value="1"/>
</dbReference>